<evidence type="ECO:0000313" key="2">
    <source>
        <dbReference type="Proteomes" id="UP000234681"/>
    </source>
</evidence>
<dbReference type="AlphaFoldDB" id="A6IYH4"/>
<dbReference type="Proteomes" id="UP000234681">
    <property type="component" value="Chromosome 19"/>
</dbReference>
<sequence length="52" mass="5841">MTSHSLPLRVQRCLNCFSRCLQVQCLENQIKPLLPSMTAPPTVKRSVCSPLD</sequence>
<evidence type="ECO:0000313" key="1">
    <source>
        <dbReference type="EMBL" id="EDL92302.1"/>
    </source>
</evidence>
<accession>A6IYH4</accession>
<reference evidence="2" key="1">
    <citation type="submission" date="2005-09" db="EMBL/GenBank/DDBJ databases">
        <authorList>
            <person name="Mural R.J."/>
            <person name="Li P.W."/>
            <person name="Adams M.D."/>
            <person name="Amanatides P.G."/>
            <person name="Baden-Tillson H."/>
            <person name="Barnstead M."/>
            <person name="Chin S.H."/>
            <person name="Dew I."/>
            <person name="Evans C.A."/>
            <person name="Ferriera S."/>
            <person name="Flanigan M."/>
            <person name="Fosler C."/>
            <person name="Glodek A."/>
            <person name="Gu Z."/>
            <person name="Holt R.A."/>
            <person name="Jennings D."/>
            <person name="Kraft C.L."/>
            <person name="Lu F."/>
            <person name="Nguyen T."/>
            <person name="Nusskern D.R."/>
            <person name="Pfannkoch C.M."/>
            <person name="Sitter C."/>
            <person name="Sutton G.G."/>
            <person name="Venter J.C."/>
            <person name="Wang Z."/>
            <person name="Woodage T."/>
            <person name="Zheng X.H."/>
            <person name="Zhong F."/>
        </authorList>
    </citation>
    <scope>NUCLEOTIDE SEQUENCE [LARGE SCALE GENOMIC DNA]</scope>
    <source>
        <strain>BN</strain>
        <strain evidence="2">Sprague-Dawley</strain>
    </source>
</reference>
<gene>
    <name evidence="1" type="primary">RGD1562701_predicted</name>
    <name evidence="1" type="ORF">rCG_51604</name>
</gene>
<protein>
    <submittedName>
        <fullName evidence="1">Similar to Fras1 related extracellular matrix protein 1 (Predicted)</fullName>
    </submittedName>
</protein>
<organism evidence="1 2">
    <name type="scientific">Rattus norvegicus</name>
    <name type="common">Rat</name>
    <dbReference type="NCBI Taxonomy" id="10116"/>
    <lineage>
        <taxon>Eukaryota</taxon>
        <taxon>Metazoa</taxon>
        <taxon>Chordata</taxon>
        <taxon>Craniata</taxon>
        <taxon>Vertebrata</taxon>
        <taxon>Euteleostomi</taxon>
        <taxon>Mammalia</taxon>
        <taxon>Eutheria</taxon>
        <taxon>Euarchontoglires</taxon>
        <taxon>Glires</taxon>
        <taxon>Rodentia</taxon>
        <taxon>Myomorpha</taxon>
        <taxon>Muroidea</taxon>
        <taxon>Muridae</taxon>
        <taxon>Murinae</taxon>
        <taxon>Rattus</taxon>
    </lineage>
</organism>
<dbReference type="EMBL" id="CH473972">
    <property type="protein sequence ID" value="EDL92302.1"/>
    <property type="molecule type" value="Genomic_DNA"/>
</dbReference>
<name>A6IYH4_RAT</name>
<proteinExistence type="predicted"/>